<keyword evidence="8" id="KW-1185">Reference proteome</keyword>
<dbReference type="Pfam" id="PF01753">
    <property type="entry name" value="zf-MYND"/>
    <property type="match status" value="1"/>
</dbReference>
<organism evidence="7 8">
    <name type="scientific">Psylliodes chrysocephalus</name>
    <dbReference type="NCBI Taxonomy" id="3402493"/>
    <lineage>
        <taxon>Eukaryota</taxon>
        <taxon>Metazoa</taxon>
        <taxon>Ecdysozoa</taxon>
        <taxon>Arthropoda</taxon>
        <taxon>Hexapoda</taxon>
        <taxon>Insecta</taxon>
        <taxon>Pterygota</taxon>
        <taxon>Neoptera</taxon>
        <taxon>Endopterygota</taxon>
        <taxon>Coleoptera</taxon>
        <taxon>Polyphaga</taxon>
        <taxon>Cucujiformia</taxon>
        <taxon>Chrysomeloidea</taxon>
        <taxon>Chrysomelidae</taxon>
        <taxon>Galerucinae</taxon>
        <taxon>Alticini</taxon>
        <taxon>Psylliodes</taxon>
    </lineage>
</organism>
<feature type="domain" description="MYND-type" evidence="6">
    <location>
        <begin position="2542"/>
        <end position="2579"/>
    </location>
</feature>
<feature type="compositionally biased region" description="Polar residues" evidence="5">
    <location>
        <begin position="2435"/>
        <end position="2466"/>
    </location>
</feature>
<feature type="compositionally biased region" description="Polar residues" evidence="5">
    <location>
        <begin position="144"/>
        <end position="158"/>
    </location>
</feature>
<feature type="compositionally biased region" description="Basic and acidic residues" evidence="5">
    <location>
        <begin position="812"/>
        <end position="832"/>
    </location>
</feature>
<feature type="region of interest" description="Disordered" evidence="5">
    <location>
        <begin position="1288"/>
        <end position="1314"/>
    </location>
</feature>
<feature type="compositionally biased region" description="Polar residues" evidence="5">
    <location>
        <begin position="1482"/>
        <end position="1501"/>
    </location>
</feature>
<feature type="region of interest" description="Disordered" evidence="5">
    <location>
        <begin position="1844"/>
        <end position="1863"/>
    </location>
</feature>
<feature type="region of interest" description="Disordered" evidence="5">
    <location>
        <begin position="83"/>
        <end position="180"/>
    </location>
</feature>
<keyword evidence="2 4" id="KW-0863">Zinc-finger</keyword>
<feature type="region of interest" description="Disordered" evidence="5">
    <location>
        <begin position="1519"/>
        <end position="1539"/>
    </location>
</feature>
<feature type="region of interest" description="Disordered" evidence="5">
    <location>
        <begin position="745"/>
        <end position="872"/>
    </location>
</feature>
<evidence type="ECO:0000256" key="1">
    <source>
        <dbReference type="ARBA" id="ARBA00022723"/>
    </source>
</evidence>
<feature type="compositionally biased region" description="Polar residues" evidence="5">
    <location>
        <begin position="599"/>
        <end position="609"/>
    </location>
</feature>
<sequence>MSCSLCCSYKVKVYCHYQHVVLDLFCFVFPMKKIVSVYRKHNSHHSTPSHYDYTRRSHKRRPSHLMDIWRPNYDEDENRRDRYTFSRSHSPNNRRYDLQPVTFIDRPPSSRFKKHSEFNKNKTSATSTYTNKTVNADTKGKKPSNPSASASTERQSNPKPKPDEPKSVSDEKIAESKSPIVEKVIETPDITVPEPQVTNKIEAATTILDISGISNISDVSGISDISIDSLVNSSPTGKEKELEDSQTKQILQEMPSEISPKAKTVPLLVDDHEKAIDIEKALKTITNHSDSTTVDTDKTKSCLEISSEADDIIVINTEDTYLFTLDDIDKTRSFLDYNEVIDMDLGSPLSFIDQTNTPSITQDKSYLDYNEIVDMDLGSPLPSPSIDQTNTPCMTQDELLRQLNEEIGETTSDNITTNQLKVVLDSNSKTSSPSRSVDDATKSKVTKRSLSQTDGSDDIKKRRLSKSNRRYSTYERASPPKIKGRRASVITDRRSSTSSESSGGARSKNKSSKETVEPTEEVKINPYYPSLSQYKIPKKKPVFSSPDRPFCTSISELFGEYDKDDSTKSPTSQEVNKDTGRTKKSWDEYSKPEQKDSKNLTNKHITSQEVNKDSGRTKKGCDEYSKPEQKDSKNTNSREVKDAGKNKKGSGEYTKTEQKDNLTIKQDTAKTNKCTDYSKPVSIKEAVIASKKKLKVVVTKDIKVSQRANNVNEPTKAAIANKAKEVLKGKIIQKSCTVKDAIKTTDEQVHTKKPKSKPNTSVSSKKDAIKSDQSKHLVVKENKKRVLEPNNPVKQDYTKSEKKNSLSTKRISKNDKQKSTKLLEEPKSQKIPEKRRKINAGSNDAGEDKCHSKQSNLEKQVEKVDKNQSKVKDNDKCVSLADDLLSTTSNQKHEPKDKINTPSDKFVTDDLLSISTNQKHVTKDKNDAPSDKCVADDILSVTANIDSEPRDKITTPIEKCALTDDLLSITANRKHEPKDRINTPSDKCALTNDLLSITANKHSEPRDKINTPIDKCALTNDLLSITANKHSEPRDKINTPSDKCALTDDLLSITANKNHSVPRDTINTPSDKCALTDDLLSITANKNHSVPKDTINTPSDKCALTDDLLSITANKNHSVPSDTIITPSDKCALTDDLLSIATNKKHSETSYKINTPSDNSALTDDLLSITANKHSEPKDKINTPSSDEKVDETLPDNRDEHLEAQHAKLLSLVSSISRAENQILTVEETSVDANKIDFVAKSSDKKDPNDATMISPAKESESLDSIKLQELMNKLNKYFPVLPEQEVPKASDHQETTTNITEDDKSEPIKKENPSNLSDIQIKTAVKSEHSELEKVQPLILDAFPPSEKPRMSTVESDCIEVAFVMDSPDLHENVEIVLEEKKDKENDSQDVIEIKEDITVIDLTDEPEENVANDDLLQIMEDINSDSKEKITLYRSEESQDNTEEVLAMSASLRPSAVLHTDTKTEPIKSEVNFDRQIQTENESYSNISSPESVATTPNKSIEDVQAKKQNLVNSRRFAESTNDETSNSNSSDALPPPLLKAKTFLSVNKNLFEKDTNDATRENGDALKNRVEISTGQTSSSSSILVRALDMADVSHPTSSLPDVTANQTRGVLNNEQERWMGSDASASSSSISNDGNVPNGAVSSTDRPYAPNSSAISVSVLSGVQTDRTQEWPSSAISVPNNSIPADNVQAARTQQWTSTQSSSAISISNNGVPVVNQTQEWARSGAPVLNSPSPNDTVSSANPFQGWKRSFSVPNGTVTLSTQPEQWPATSGASVSSASAISVSVPKSSVPPANRTQQWTRTGPSTIGVSVSNDTGSAINQTHGWTRSIYTNAVSSVSQQQGIIPSTGTANNETNARGNENDLSQVNSSLLHKMPSSSPNHSSWHQCMADFVVLAIKNHIWAKQNLKSSNVCPLTQKVEQLVIDFRWKIYGEQIMRFLSNTMIEEMEPIENMVMIYQRVQSHGLSSLPQFFLCLEAIMSQTKEFYLNHRSLWKFYHLVHANANEIRLKANKSASPQPLFTQQQIGTLNTQIDFCNMVTKHYQINNVPSTPRRSSNLSNSINQKFSTIRHTAPAKQSRSSAQVTRNVVVNQQSPNMYNTMLPPQRGNQQSVIQQQRLSASNTPHPNPIQSPVNKSPNVYVQTSNNHIGTSTPYSNILKQIINGKQPVNINLPNSAFKVPSQLRSLRKTLPSSSTAVNEPQTNAPVPSYGMSPAYNAPVQNSANNNNAHTFRRDTPRYVMPSMTHIKKHIYAPMMFTPNYSTEQTPVTESPAPPRYQSPSHESPVNVLPNKETPPAMSPIIASSRNQMPVTGSPINTPINQTSFNGPFVSQSPINEQRDALQSPINERSSLQSPINDRGALQSSINESSSLQSPINERSAIQFPINERGTVQSPINERTALPCPITERGALQSPINERCALQSPVNVPLASPSPVSESPANRPNTESPINESVDSGESCDSGTKVNEDDEMVIDLTWLDDFDCDELKEEVDFITIKKEEFDEDEVVLNEEQFPLASSPTDSGIESSPSPQVEYSELVYHGRLCICEQPAEYVCECRLAMYCSNLCQNGDWAQHKRICLKAKSKQPDS</sequence>
<feature type="compositionally biased region" description="Basic and acidic residues" evidence="5">
    <location>
        <begin position="654"/>
        <end position="670"/>
    </location>
</feature>
<accession>A0A9P0D641</accession>
<feature type="compositionally biased region" description="Basic and acidic residues" evidence="5">
    <location>
        <begin position="511"/>
        <end position="523"/>
    </location>
</feature>
<dbReference type="GO" id="GO:0008270">
    <property type="term" value="F:zinc ion binding"/>
    <property type="evidence" value="ECO:0007669"/>
    <property type="project" value="UniProtKB-KW"/>
</dbReference>
<feature type="compositionally biased region" description="Basic and acidic residues" evidence="5">
    <location>
        <begin position="1302"/>
        <end position="1313"/>
    </location>
</feature>
<evidence type="ECO:0000313" key="8">
    <source>
        <dbReference type="Proteomes" id="UP001153636"/>
    </source>
</evidence>
<keyword evidence="3" id="KW-0862">Zinc</keyword>
<dbReference type="PROSITE" id="PS50865">
    <property type="entry name" value="ZF_MYND_2"/>
    <property type="match status" value="1"/>
</dbReference>
<reference evidence="7" key="1">
    <citation type="submission" date="2022-01" db="EMBL/GenBank/DDBJ databases">
        <authorList>
            <person name="King R."/>
        </authorList>
    </citation>
    <scope>NUCLEOTIDE SEQUENCE</scope>
</reference>
<feature type="compositionally biased region" description="Low complexity" evidence="5">
    <location>
        <begin position="1624"/>
        <end position="1639"/>
    </location>
</feature>
<keyword evidence="1" id="KW-0479">Metal-binding</keyword>
<dbReference type="Gene3D" id="6.10.140.2220">
    <property type="match status" value="1"/>
</dbReference>
<feature type="compositionally biased region" description="Low complexity" evidence="5">
    <location>
        <begin position="2363"/>
        <end position="2375"/>
    </location>
</feature>
<feature type="region of interest" description="Disordered" evidence="5">
    <location>
        <begin position="2429"/>
        <end position="2468"/>
    </location>
</feature>
<feature type="compositionally biased region" description="Basic and acidic residues" evidence="5">
    <location>
        <begin position="1173"/>
        <end position="1193"/>
    </location>
</feature>
<feature type="compositionally biased region" description="Polar residues" evidence="5">
    <location>
        <begin position="121"/>
        <end position="136"/>
    </location>
</feature>
<evidence type="ECO:0000256" key="5">
    <source>
        <dbReference type="SAM" id="MobiDB-lite"/>
    </source>
</evidence>
<dbReference type="InterPro" id="IPR002893">
    <property type="entry name" value="Znf_MYND"/>
</dbReference>
<feature type="compositionally biased region" description="Basic and acidic residues" evidence="5">
    <location>
        <begin position="575"/>
        <end position="598"/>
    </location>
</feature>
<gene>
    <name evidence="7" type="ORF">PSYICH_LOCUS12440</name>
</gene>
<feature type="region of interest" description="Disordered" evidence="5">
    <location>
        <begin position="1482"/>
        <end position="1503"/>
    </location>
</feature>
<feature type="compositionally biased region" description="Basic and acidic residues" evidence="5">
    <location>
        <begin position="859"/>
        <end position="872"/>
    </location>
</feature>
<feature type="compositionally biased region" description="Polar residues" evidence="5">
    <location>
        <begin position="1798"/>
        <end position="1822"/>
    </location>
</feature>
<proteinExistence type="predicted"/>
<feature type="compositionally biased region" description="Basic and acidic residues" evidence="5">
    <location>
        <begin position="764"/>
        <end position="787"/>
    </location>
</feature>
<feature type="region of interest" description="Disordered" evidence="5">
    <location>
        <begin position="2098"/>
        <end position="2137"/>
    </location>
</feature>
<feature type="region of interest" description="Disordered" evidence="5">
    <location>
        <begin position="1789"/>
        <end position="1822"/>
    </location>
</feature>
<feature type="region of interest" description="Disordered" evidence="5">
    <location>
        <begin position="425"/>
        <end position="674"/>
    </location>
</feature>
<feature type="compositionally biased region" description="Low complexity" evidence="5">
    <location>
        <begin position="496"/>
        <end position="506"/>
    </location>
</feature>
<evidence type="ECO:0000256" key="3">
    <source>
        <dbReference type="ARBA" id="ARBA00022833"/>
    </source>
</evidence>
<feature type="compositionally biased region" description="Basic and acidic residues" evidence="5">
    <location>
        <begin position="160"/>
        <end position="175"/>
    </location>
</feature>
<evidence type="ECO:0000256" key="4">
    <source>
        <dbReference type="PROSITE-ProRule" id="PRU00134"/>
    </source>
</evidence>
<evidence type="ECO:0000259" key="6">
    <source>
        <dbReference type="PROSITE" id="PS50865"/>
    </source>
</evidence>
<dbReference type="EMBL" id="OV651818">
    <property type="protein sequence ID" value="CAH1112674.1"/>
    <property type="molecule type" value="Genomic_DNA"/>
</dbReference>
<dbReference type="SUPFAM" id="SSF144232">
    <property type="entry name" value="HIT/MYND zinc finger-like"/>
    <property type="match status" value="1"/>
</dbReference>
<dbReference type="OrthoDB" id="6784770at2759"/>
<evidence type="ECO:0000313" key="7">
    <source>
        <dbReference type="EMBL" id="CAH1112674.1"/>
    </source>
</evidence>
<name>A0A9P0D641_9CUCU</name>
<protein>
    <recommendedName>
        <fullName evidence="6">MYND-type domain-containing protein</fullName>
    </recommendedName>
</protein>
<feature type="compositionally biased region" description="Low complexity" evidence="5">
    <location>
        <begin position="1521"/>
        <end position="1534"/>
    </location>
</feature>
<dbReference type="Proteomes" id="UP001153636">
    <property type="component" value="Chromosome 6"/>
</dbReference>
<feature type="compositionally biased region" description="Polar residues" evidence="5">
    <location>
        <begin position="2108"/>
        <end position="2137"/>
    </location>
</feature>
<feature type="region of interest" description="Disordered" evidence="5">
    <location>
        <begin position="2264"/>
        <end position="2288"/>
    </location>
</feature>
<feature type="compositionally biased region" description="Polar residues" evidence="5">
    <location>
        <begin position="425"/>
        <end position="435"/>
    </location>
</feature>
<feature type="region of interest" description="Disordered" evidence="5">
    <location>
        <begin position="2350"/>
        <end position="2377"/>
    </location>
</feature>
<feature type="region of interest" description="Disordered" evidence="5">
    <location>
        <begin position="1170"/>
        <end position="1193"/>
    </location>
</feature>
<feature type="compositionally biased region" description="Basic and acidic residues" evidence="5">
    <location>
        <begin position="610"/>
        <end position="645"/>
    </location>
</feature>
<feature type="region of interest" description="Disordered" evidence="5">
    <location>
        <begin position="1621"/>
        <end position="1652"/>
    </location>
</feature>
<evidence type="ECO:0000256" key="2">
    <source>
        <dbReference type="ARBA" id="ARBA00022771"/>
    </source>
</evidence>